<dbReference type="GO" id="GO:0005524">
    <property type="term" value="F:ATP binding"/>
    <property type="evidence" value="ECO:0007669"/>
    <property type="project" value="UniProtKB-UniRule"/>
</dbReference>
<dbReference type="AlphaFoldDB" id="A0A1J4MBF8"/>
<dbReference type="GO" id="GO:0005634">
    <property type="term" value="C:nucleus"/>
    <property type="evidence" value="ECO:0007669"/>
    <property type="project" value="TreeGrafter"/>
</dbReference>
<dbReference type="GO" id="GO:0030154">
    <property type="term" value="P:cell differentiation"/>
    <property type="evidence" value="ECO:0007669"/>
    <property type="project" value="TreeGrafter"/>
</dbReference>
<reference evidence="10 11" key="1">
    <citation type="submission" date="2016-10" db="EMBL/GenBank/DDBJ databases">
        <title>Reductive evolution of mitochondrial metabolism and differential evolution of invasion-related proteins in Cryptosporidium.</title>
        <authorList>
            <person name="Liu S."/>
            <person name="Roellig D.M."/>
            <person name="Guo Y."/>
            <person name="Li N."/>
            <person name="Frace M.A."/>
            <person name="Tang K."/>
            <person name="Zhang L."/>
            <person name="Feng Y."/>
            <person name="Xiao L."/>
        </authorList>
    </citation>
    <scope>NUCLEOTIDE SEQUENCE [LARGE SCALE GENOMIC DNA]</scope>
    <source>
        <strain evidence="10">30847</strain>
    </source>
</reference>
<evidence type="ECO:0000256" key="8">
    <source>
        <dbReference type="RuleBase" id="RU000304"/>
    </source>
</evidence>
<evidence type="ECO:0000313" key="11">
    <source>
        <dbReference type="Proteomes" id="UP000186804"/>
    </source>
</evidence>
<accession>A0A1J4MBF8</accession>
<dbReference type="PANTHER" id="PTHR24057:SF0">
    <property type="entry name" value="PROTEIN KINASE SHAGGY-RELATED"/>
    <property type="match status" value="1"/>
</dbReference>
<keyword evidence="5 10" id="KW-0418">Kinase</keyword>
<keyword evidence="4 7" id="KW-0547">Nucleotide-binding</keyword>
<dbReference type="PANTHER" id="PTHR24057">
    <property type="entry name" value="GLYCOGEN SYNTHASE KINASE-3 ALPHA"/>
    <property type="match status" value="1"/>
</dbReference>
<evidence type="ECO:0000256" key="3">
    <source>
        <dbReference type="ARBA" id="ARBA00022679"/>
    </source>
</evidence>
<dbReference type="InterPro" id="IPR000719">
    <property type="entry name" value="Prot_kinase_dom"/>
</dbReference>
<evidence type="ECO:0000256" key="1">
    <source>
        <dbReference type="ARBA" id="ARBA00005527"/>
    </source>
</evidence>
<evidence type="ECO:0000256" key="2">
    <source>
        <dbReference type="ARBA" id="ARBA00022527"/>
    </source>
</evidence>
<dbReference type="InterPro" id="IPR008271">
    <property type="entry name" value="Ser/Thr_kinase_AS"/>
</dbReference>
<keyword evidence="11" id="KW-1185">Reference proteome</keyword>
<dbReference type="InterPro" id="IPR017441">
    <property type="entry name" value="Protein_kinase_ATP_BS"/>
</dbReference>
<sequence>MTRNNCKYSLVKEIGSGTFGRVWMAKDLISGELVAIKRRPKWQSAISREVEAMESIKGEEGIVSITHCFYSMTKGGIIMQNIVMPLMNKSLGTFIRDQRSIRRRYPTHRLPPKLVKSIAFQIAKGLHKLHITGYTHRDFKPDNILLSYSGEEDDPTKSGSDIIVKICDLGSSKKLVSNNIHMPYVVSRFYRAPELLFGSCIYNEKIDIWENILFDCISVAIGCIFAELLSLDPIFVGRCPEKSQMRANSGRQGLDEPYQIMKIIEILGAPTIEDFESINKMIPKVIKSQHSDLSFLRKIEVSPLSWSNILDGFYCEEEKPLINIISTCIQWNPQKRPTNKSKIIINKTEM</sequence>
<dbReference type="Gene3D" id="1.10.510.10">
    <property type="entry name" value="Transferase(Phosphotransferase) domain 1"/>
    <property type="match status" value="1"/>
</dbReference>
<dbReference type="Proteomes" id="UP000186804">
    <property type="component" value="Unassembled WGS sequence"/>
</dbReference>
<dbReference type="VEuPathDB" id="CryptoDB:cand_032670"/>
<keyword evidence="6 7" id="KW-0067">ATP-binding</keyword>
<dbReference type="GO" id="GO:0004674">
    <property type="term" value="F:protein serine/threonine kinase activity"/>
    <property type="evidence" value="ECO:0007669"/>
    <property type="project" value="UniProtKB-KW"/>
</dbReference>
<dbReference type="InterPro" id="IPR011009">
    <property type="entry name" value="Kinase-like_dom_sf"/>
</dbReference>
<evidence type="ECO:0000259" key="9">
    <source>
        <dbReference type="PROSITE" id="PS50011"/>
    </source>
</evidence>
<dbReference type="EMBL" id="LRBS01000121">
    <property type="protein sequence ID" value="OII71554.1"/>
    <property type="molecule type" value="Genomic_DNA"/>
</dbReference>
<evidence type="ECO:0000256" key="7">
    <source>
        <dbReference type="PROSITE-ProRule" id="PRU10141"/>
    </source>
</evidence>
<dbReference type="GeneID" id="92367451"/>
<evidence type="ECO:0000313" key="10">
    <source>
        <dbReference type="EMBL" id="OII71554.1"/>
    </source>
</evidence>
<evidence type="ECO:0000256" key="5">
    <source>
        <dbReference type="ARBA" id="ARBA00022777"/>
    </source>
</evidence>
<proteinExistence type="inferred from homology"/>
<evidence type="ECO:0000256" key="6">
    <source>
        <dbReference type="ARBA" id="ARBA00022840"/>
    </source>
</evidence>
<keyword evidence="3" id="KW-0808">Transferase</keyword>
<evidence type="ECO:0000256" key="4">
    <source>
        <dbReference type="ARBA" id="ARBA00022741"/>
    </source>
</evidence>
<dbReference type="PROSITE" id="PS50011">
    <property type="entry name" value="PROTEIN_KINASE_DOM"/>
    <property type="match status" value="1"/>
</dbReference>
<dbReference type="InterPro" id="IPR050591">
    <property type="entry name" value="GSK-3"/>
</dbReference>
<name>A0A1J4MBF8_9CRYT</name>
<dbReference type="Pfam" id="PF00069">
    <property type="entry name" value="Pkinase"/>
    <property type="match status" value="1"/>
</dbReference>
<dbReference type="OrthoDB" id="272141at2759"/>
<organism evidence="10 11">
    <name type="scientific">Cryptosporidium andersoni</name>
    <dbReference type="NCBI Taxonomy" id="117008"/>
    <lineage>
        <taxon>Eukaryota</taxon>
        <taxon>Sar</taxon>
        <taxon>Alveolata</taxon>
        <taxon>Apicomplexa</taxon>
        <taxon>Conoidasida</taxon>
        <taxon>Coccidia</taxon>
        <taxon>Eucoccidiorida</taxon>
        <taxon>Eimeriorina</taxon>
        <taxon>Cryptosporidiidae</taxon>
        <taxon>Cryptosporidium</taxon>
    </lineage>
</organism>
<keyword evidence="2 8" id="KW-0723">Serine/threonine-protein kinase</keyword>
<feature type="binding site" evidence="7">
    <location>
        <position position="37"/>
    </location>
    <ligand>
        <name>ATP</name>
        <dbReference type="ChEBI" id="CHEBI:30616"/>
    </ligand>
</feature>
<dbReference type="GO" id="GO:0005737">
    <property type="term" value="C:cytoplasm"/>
    <property type="evidence" value="ECO:0007669"/>
    <property type="project" value="TreeGrafter"/>
</dbReference>
<dbReference type="RefSeq" id="XP_067066744.1">
    <property type="nucleotide sequence ID" value="XM_067213493.1"/>
</dbReference>
<feature type="domain" description="Protein kinase" evidence="9">
    <location>
        <begin position="8"/>
        <end position="350"/>
    </location>
</feature>
<dbReference type="Gene3D" id="3.30.200.20">
    <property type="entry name" value="Phosphorylase Kinase, domain 1"/>
    <property type="match status" value="1"/>
</dbReference>
<dbReference type="PROSITE" id="PS00107">
    <property type="entry name" value="PROTEIN_KINASE_ATP"/>
    <property type="match status" value="1"/>
</dbReference>
<dbReference type="SUPFAM" id="SSF56112">
    <property type="entry name" value="Protein kinase-like (PK-like)"/>
    <property type="match status" value="1"/>
</dbReference>
<gene>
    <name evidence="10" type="ORF">cand_032670</name>
</gene>
<comment type="similarity">
    <text evidence="1">Belongs to the protein kinase superfamily. CMGC Ser/Thr protein kinase family. GSK-3 subfamily.</text>
</comment>
<dbReference type="PROSITE" id="PS00108">
    <property type="entry name" value="PROTEIN_KINASE_ST"/>
    <property type="match status" value="1"/>
</dbReference>
<protein>
    <submittedName>
        <fullName evidence="10">Protein kinase domain-containing protein</fullName>
    </submittedName>
</protein>
<dbReference type="GO" id="GO:0007165">
    <property type="term" value="P:signal transduction"/>
    <property type="evidence" value="ECO:0007669"/>
    <property type="project" value="TreeGrafter"/>
</dbReference>
<comment type="caution">
    <text evidence="10">The sequence shown here is derived from an EMBL/GenBank/DDBJ whole genome shotgun (WGS) entry which is preliminary data.</text>
</comment>